<comment type="caution">
    <text evidence="10">The sequence shown here is derived from an EMBL/GenBank/DDBJ whole genome shotgun (WGS) entry which is preliminary data.</text>
</comment>
<keyword evidence="5" id="KW-0560">Oxidoreductase</keyword>
<evidence type="ECO:0000256" key="6">
    <source>
        <dbReference type="ARBA" id="ARBA00023004"/>
    </source>
</evidence>
<feature type="transmembrane region" description="Helical" evidence="9">
    <location>
        <begin position="20"/>
        <end position="39"/>
    </location>
</feature>
<evidence type="ECO:0000256" key="4">
    <source>
        <dbReference type="ARBA" id="ARBA00022723"/>
    </source>
</evidence>
<keyword evidence="9" id="KW-1133">Transmembrane helix</keyword>
<dbReference type="Gene3D" id="1.10.630.10">
    <property type="entry name" value="Cytochrome P450"/>
    <property type="match status" value="1"/>
</dbReference>
<keyword evidence="11" id="KW-1185">Reference proteome</keyword>
<accession>A0AAE0J053</accession>
<evidence type="ECO:0000256" key="2">
    <source>
        <dbReference type="ARBA" id="ARBA00010617"/>
    </source>
</evidence>
<evidence type="ECO:0000256" key="3">
    <source>
        <dbReference type="ARBA" id="ARBA00022617"/>
    </source>
</evidence>
<dbReference type="GO" id="GO:0016705">
    <property type="term" value="F:oxidoreductase activity, acting on paired donors, with incorporation or reduction of molecular oxygen"/>
    <property type="evidence" value="ECO:0007669"/>
    <property type="project" value="InterPro"/>
</dbReference>
<dbReference type="EMBL" id="JAUEPO010000002">
    <property type="protein sequence ID" value="KAK3334090.1"/>
    <property type="molecule type" value="Genomic_DNA"/>
</dbReference>
<dbReference type="InterPro" id="IPR036396">
    <property type="entry name" value="Cyt_P450_sf"/>
</dbReference>
<evidence type="ECO:0000256" key="5">
    <source>
        <dbReference type="ARBA" id="ARBA00023002"/>
    </source>
</evidence>
<dbReference type="InterPro" id="IPR050121">
    <property type="entry name" value="Cytochrome_P450_monoxygenase"/>
</dbReference>
<proteinExistence type="inferred from homology"/>
<dbReference type="PRINTS" id="PR00463">
    <property type="entry name" value="EP450I"/>
</dbReference>
<comment type="similarity">
    <text evidence="2">Belongs to the cytochrome P450 family.</text>
</comment>
<keyword evidence="9" id="KW-0472">Membrane</keyword>
<dbReference type="InterPro" id="IPR002401">
    <property type="entry name" value="Cyt_P450_E_grp-I"/>
</dbReference>
<dbReference type="GO" id="GO:0020037">
    <property type="term" value="F:heme binding"/>
    <property type="evidence" value="ECO:0007669"/>
    <property type="project" value="InterPro"/>
</dbReference>
<sequence>MAFQWVINTAAPSLSAWFPSSWYTAVGLVPAVAVLWYILSSVVAWYRLRHFPGPFFASFSYLWFARLTWRGNVHRDIVVEQEKYGPVMRSGPNQLLVHDPDTLWHINSMRSGYGRSVWYTAFRFDQSDHNVFTTTDTKLHDRRKAQLHSAYIGKGAIDLEKDVDSQLAVLVNHIRTKYLVRPIPGKASYAPLLDLSPLIRNLAIDFITLAGLGKAWGNVPTETDHYVFLQMIDENVKLIHTFGVLPWVRKIISSDLFLKYAAPKPTDPKGIGRYLGVVKEEAGKRFKDGIPRAELGDAEFLHDGRGNMLDEWIKNGLPQRDAELELLIMLSAGSETTAVTIRGTLLCLMSSPPAYQRLKKEIVEGIKEGRISKPITNDEAKKIPYLQAIINEGMRMFPPLTVGFGKQVPPQGDTIHGKFVPGGAEIHVNLPSLMRNKQVFGDDIEVFRPERFLEGTKEEITRRFKTVELNFGHGRWQCLGKTLATIELNKVYVELFRAFDFQIVKLENPTHTTGYTSVLFDELIVRVVEASID</sequence>
<dbReference type="PRINTS" id="PR00385">
    <property type="entry name" value="P450"/>
</dbReference>
<dbReference type="PANTHER" id="PTHR24305:SF77">
    <property type="entry name" value="CYTOCHROME P450 MONOOXYGENASE"/>
    <property type="match status" value="1"/>
</dbReference>
<evidence type="ECO:0000313" key="11">
    <source>
        <dbReference type="Proteomes" id="UP001286456"/>
    </source>
</evidence>
<keyword evidence="7" id="KW-0503">Monooxygenase</keyword>
<keyword evidence="6 8" id="KW-0408">Iron</keyword>
<comment type="cofactor">
    <cofactor evidence="1 8">
        <name>heme</name>
        <dbReference type="ChEBI" id="CHEBI:30413"/>
    </cofactor>
</comment>
<dbReference type="Pfam" id="PF00067">
    <property type="entry name" value="p450"/>
    <property type="match status" value="1"/>
</dbReference>
<evidence type="ECO:0000256" key="9">
    <source>
        <dbReference type="SAM" id="Phobius"/>
    </source>
</evidence>
<dbReference type="CDD" id="cd11060">
    <property type="entry name" value="CYP57A1-like"/>
    <property type="match status" value="1"/>
</dbReference>
<evidence type="ECO:0000256" key="8">
    <source>
        <dbReference type="PIRSR" id="PIRSR602401-1"/>
    </source>
</evidence>
<gene>
    <name evidence="10" type="ORF">B0T19DRAFT_355619</name>
</gene>
<keyword evidence="4 8" id="KW-0479">Metal-binding</keyword>
<keyword evidence="9" id="KW-0812">Transmembrane</keyword>
<dbReference type="AlphaFoldDB" id="A0AAE0J053"/>
<dbReference type="Proteomes" id="UP001286456">
    <property type="component" value="Unassembled WGS sequence"/>
</dbReference>
<reference evidence="10" key="1">
    <citation type="journal article" date="2023" name="Mol. Phylogenet. Evol.">
        <title>Genome-scale phylogeny and comparative genomics of the fungal order Sordariales.</title>
        <authorList>
            <person name="Hensen N."/>
            <person name="Bonometti L."/>
            <person name="Westerberg I."/>
            <person name="Brannstrom I.O."/>
            <person name="Guillou S."/>
            <person name="Cros-Aarteil S."/>
            <person name="Calhoun S."/>
            <person name="Haridas S."/>
            <person name="Kuo A."/>
            <person name="Mondo S."/>
            <person name="Pangilinan J."/>
            <person name="Riley R."/>
            <person name="LaButti K."/>
            <person name="Andreopoulos B."/>
            <person name="Lipzen A."/>
            <person name="Chen C."/>
            <person name="Yan M."/>
            <person name="Daum C."/>
            <person name="Ng V."/>
            <person name="Clum A."/>
            <person name="Steindorff A."/>
            <person name="Ohm R.A."/>
            <person name="Martin F."/>
            <person name="Silar P."/>
            <person name="Natvig D.O."/>
            <person name="Lalanne C."/>
            <person name="Gautier V."/>
            <person name="Ament-Velasquez S.L."/>
            <person name="Kruys A."/>
            <person name="Hutchinson M.I."/>
            <person name="Powell A.J."/>
            <person name="Barry K."/>
            <person name="Miller A.N."/>
            <person name="Grigoriev I.V."/>
            <person name="Debuchy R."/>
            <person name="Gladieux P."/>
            <person name="Hiltunen Thoren M."/>
            <person name="Johannesson H."/>
        </authorList>
    </citation>
    <scope>NUCLEOTIDE SEQUENCE</scope>
    <source>
        <strain evidence="10">SMH4131-1</strain>
    </source>
</reference>
<dbReference type="PANTHER" id="PTHR24305">
    <property type="entry name" value="CYTOCHROME P450"/>
    <property type="match status" value="1"/>
</dbReference>
<dbReference type="GO" id="GO:0004497">
    <property type="term" value="F:monooxygenase activity"/>
    <property type="evidence" value="ECO:0007669"/>
    <property type="project" value="UniProtKB-KW"/>
</dbReference>
<evidence type="ECO:0000256" key="7">
    <source>
        <dbReference type="ARBA" id="ARBA00023033"/>
    </source>
</evidence>
<evidence type="ECO:0000313" key="10">
    <source>
        <dbReference type="EMBL" id="KAK3334090.1"/>
    </source>
</evidence>
<keyword evidence="3 8" id="KW-0349">Heme</keyword>
<dbReference type="SUPFAM" id="SSF48264">
    <property type="entry name" value="Cytochrome P450"/>
    <property type="match status" value="1"/>
</dbReference>
<reference evidence="10" key="2">
    <citation type="submission" date="2023-06" db="EMBL/GenBank/DDBJ databases">
        <authorList>
            <consortium name="Lawrence Berkeley National Laboratory"/>
            <person name="Haridas S."/>
            <person name="Hensen N."/>
            <person name="Bonometti L."/>
            <person name="Westerberg I."/>
            <person name="Brannstrom I.O."/>
            <person name="Guillou S."/>
            <person name="Cros-Aarteil S."/>
            <person name="Calhoun S."/>
            <person name="Kuo A."/>
            <person name="Mondo S."/>
            <person name="Pangilinan J."/>
            <person name="Riley R."/>
            <person name="Labutti K."/>
            <person name="Andreopoulos B."/>
            <person name="Lipzen A."/>
            <person name="Chen C."/>
            <person name="Yanf M."/>
            <person name="Daum C."/>
            <person name="Ng V."/>
            <person name="Clum A."/>
            <person name="Steindorff A."/>
            <person name="Ohm R."/>
            <person name="Martin F."/>
            <person name="Silar P."/>
            <person name="Natvig D."/>
            <person name="Lalanne C."/>
            <person name="Gautier V."/>
            <person name="Ament-Velasquez S.L."/>
            <person name="Kruys A."/>
            <person name="Hutchinson M.I."/>
            <person name="Powell A.J."/>
            <person name="Barry K."/>
            <person name="Miller A.N."/>
            <person name="Grigoriev I.V."/>
            <person name="Debuchy R."/>
            <person name="Gladieux P."/>
            <person name="Thoren M.H."/>
            <person name="Johannesson H."/>
        </authorList>
    </citation>
    <scope>NUCLEOTIDE SEQUENCE</scope>
    <source>
        <strain evidence="10">SMH4131-1</strain>
    </source>
</reference>
<name>A0AAE0J053_9PEZI</name>
<dbReference type="GO" id="GO:0005506">
    <property type="term" value="F:iron ion binding"/>
    <property type="evidence" value="ECO:0007669"/>
    <property type="project" value="InterPro"/>
</dbReference>
<dbReference type="InterPro" id="IPR001128">
    <property type="entry name" value="Cyt_P450"/>
</dbReference>
<feature type="binding site" description="axial binding residue" evidence="8">
    <location>
        <position position="478"/>
    </location>
    <ligand>
        <name>heme</name>
        <dbReference type="ChEBI" id="CHEBI:30413"/>
    </ligand>
    <ligandPart>
        <name>Fe</name>
        <dbReference type="ChEBI" id="CHEBI:18248"/>
    </ligandPart>
</feature>
<evidence type="ECO:0000256" key="1">
    <source>
        <dbReference type="ARBA" id="ARBA00001971"/>
    </source>
</evidence>
<organism evidence="10 11">
    <name type="scientific">Cercophora scortea</name>
    <dbReference type="NCBI Taxonomy" id="314031"/>
    <lineage>
        <taxon>Eukaryota</taxon>
        <taxon>Fungi</taxon>
        <taxon>Dikarya</taxon>
        <taxon>Ascomycota</taxon>
        <taxon>Pezizomycotina</taxon>
        <taxon>Sordariomycetes</taxon>
        <taxon>Sordariomycetidae</taxon>
        <taxon>Sordariales</taxon>
        <taxon>Lasiosphaeriaceae</taxon>
        <taxon>Cercophora</taxon>
    </lineage>
</organism>
<protein>
    <submittedName>
        <fullName evidence="10">Cytochrome P450</fullName>
    </submittedName>
</protein>